<evidence type="ECO:0000256" key="1">
    <source>
        <dbReference type="PROSITE-ProRule" id="PRU00169"/>
    </source>
</evidence>
<dbReference type="Gene3D" id="3.40.50.2300">
    <property type="match status" value="1"/>
</dbReference>
<dbReference type="CDD" id="cd19920">
    <property type="entry name" value="REC_PA4781-like"/>
    <property type="match status" value="1"/>
</dbReference>
<protein>
    <submittedName>
        <fullName evidence="4">Two-component system response regulator</fullName>
    </submittedName>
</protein>
<feature type="domain" description="Response regulatory" evidence="2">
    <location>
        <begin position="8"/>
        <end position="123"/>
    </location>
</feature>
<dbReference type="InterPro" id="IPR052020">
    <property type="entry name" value="Cyclic_di-GMP/3'3'-cGAMP_PDE"/>
</dbReference>
<dbReference type="PANTHER" id="PTHR45228">
    <property type="entry name" value="CYCLIC DI-GMP PHOSPHODIESTERASE TM_0186-RELATED"/>
    <property type="match status" value="1"/>
</dbReference>
<dbReference type="PROSITE" id="PS51832">
    <property type="entry name" value="HD_GYP"/>
    <property type="match status" value="1"/>
</dbReference>
<accession>A0A6M8SPH6</accession>
<dbReference type="SUPFAM" id="SSF52172">
    <property type="entry name" value="CheY-like"/>
    <property type="match status" value="1"/>
</dbReference>
<feature type="modified residue" description="4-aspartylphosphate" evidence="1">
    <location>
        <position position="56"/>
    </location>
</feature>
<name>A0A6M8SPH6_9NEIS</name>
<dbReference type="EMBL" id="CP054143">
    <property type="protein sequence ID" value="QKJ67162.1"/>
    <property type="molecule type" value="Genomic_DNA"/>
</dbReference>
<dbReference type="KEGG" id="dee:HQN60_10880"/>
<keyword evidence="5" id="KW-1185">Reference proteome</keyword>
<evidence type="ECO:0000259" key="3">
    <source>
        <dbReference type="PROSITE" id="PS51832"/>
    </source>
</evidence>
<evidence type="ECO:0000313" key="4">
    <source>
        <dbReference type="EMBL" id="QKJ67162.1"/>
    </source>
</evidence>
<gene>
    <name evidence="4" type="ORF">HQN60_10880</name>
</gene>
<sequence length="366" mass="40897">MTTKSLPTLLIVEDSPENRMLLIHLLKDSYRLKVAINGEQALEVVQLELPDLILLDIIMPGIDGYEVCRRLKAEPSTSKIPVIFLTAMTDVADEQLGFEVGAVDFILKPVSPPILLARVRNHLLLFQLLNNLKNQNDILDAKVKERTEELEHTQDAIILAMASLAETRDNDTGNHIRRTQHYVGRLATQLMHHPDFCQQLSLANIALLEKSAALHDIGKVGIPDAILLKPGKLDSAEFEVMKEHCRLGRDAILAAETVMGKESAFLCYAKEIAYSHQEKWDGSGYPLKLVGDQIPLSARLMALADVYDALRARRAYKPPMSHETAVKIIIEGKGTHFDPRVIDAFIVIQHEFEEIAEALKDALPDE</sequence>
<dbReference type="GO" id="GO:0000160">
    <property type="term" value="P:phosphorelay signal transduction system"/>
    <property type="evidence" value="ECO:0007669"/>
    <property type="project" value="InterPro"/>
</dbReference>
<dbReference type="Gene3D" id="1.10.3210.10">
    <property type="entry name" value="Hypothetical protein af1432"/>
    <property type="match status" value="1"/>
</dbReference>
<organism evidence="4 5">
    <name type="scientific">Deefgea piscis</name>
    <dbReference type="NCBI Taxonomy" id="2739061"/>
    <lineage>
        <taxon>Bacteria</taxon>
        <taxon>Pseudomonadati</taxon>
        <taxon>Pseudomonadota</taxon>
        <taxon>Betaproteobacteria</taxon>
        <taxon>Neisseriales</taxon>
        <taxon>Chitinibacteraceae</taxon>
        <taxon>Deefgea</taxon>
    </lineage>
</organism>
<dbReference type="RefSeq" id="WP_173533665.1">
    <property type="nucleotide sequence ID" value="NZ_CP054143.1"/>
</dbReference>
<dbReference type="InterPro" id="IPR011006">
    <property type="entry name" value="CheY-like_superfamily"/>
</dbReference>
<dbReference type="SMART" id="SM00448">
    <property type="entry name" value="REC"/>
    <property type="match status" value="1"/>
</dbReference>
<dbReference type="GO" id="GO:0008081">
    <property type="term" value="F:phosphoric diester hydrolase activity"/>
    <property type="evidence" value="ECO:0007669"/>
    <property type="project" value="UniProtKB-ARBA"/>
</dbReference>
<dbReference type="PROSITE" id="PS50110">
    <property type="entry name" value="RESPONSE_REGULATORY"/>
    <property type="match status" value="1"/>
</dbReference>
<feature type="domain" description="HD-GYP" evidence="3">
    <location>
        <begin position="150"/>
        <end position="361"/>
    </location>
</feature>
<keyword evidence="1" id="KW-0597">Phosphoprotein</keyword>
<dbReference type="SUPFAM" id="SSF109604">
    <property type="entry name" value="HD-domain/PDEase-like"/>
    <property type="match status" value="1"/>
</dbReference>
<reference evidence="4 5" key="1">
    <citation type="submission" date="2020-05" db="EMBL/GenBank/DDBJ databases">
        <title>Complete genome sequence of Deefgea sp. D17.</title>
        <authorList>
            <person name="Bae J.-W."/>
            <person name="Han J.E."/>
        </authorList>
    </citation>
    <scope>NUCLEOTIDE SEQUENCE [LARGE SCALE GENOMIC DNA]</scope>
    <source>
        <strain evidence="4 5">D17</strain>
    </source>
</reference>
<dbReference type="SMART" id="SM00471">
    <property type="entry name" value="HDc"/>
    <property type="match status" value="1"/>
</dbReference>
<dbReference type="PANTHER" id="PTHR45228:SF5">
    <property type="entry name" value="CYCLIC DI-GMP PHOSPHODIESTERASE VC_1348-RELATED"/>
    <property type="match status" value="1"/>
</dbReference>
<dbReference type="InterPro" id="IPR037522">
    <property type="entry name" value="HD_GYP_dom"/>
</dbReference>
<dbReference type="Pfam" id="PF00072">
    <property type="entry name" value="Response_reg"/>
    <property type="match status" value="1"/>
</dbReference>
<dbReference type="InterPro" id="IPR001789">
    <property type="entry name" value="Sig_transdc_resp-reg_receiver"/>
</dbReference>
<dbReference type="CDD" id="cd00077">
    <property type="entry name" value="HDc"/>
    <property type="match status" value="1"/>
</dbReference>
<proteinExistence type="predicted"/>
<evidence type="ECO:0000313" key="5">
    <source>
        <dbReference type="Proteomes" id="UP000504844"/>
    </source>
</evidence>
<dbReference type="Pfam" id="PF13487">
    <property type="entry name" value="HD_5"/>
    <property type="match status" value="1"/>
</dbReference>
<dbReference type="Proteomes" id="UP000504844">
    <property type="component" value="Chromosome"/>
</dbReference>
<evidence type="ECO:0000259" key="2">
    <source>
        <dbReference type="PROSITE" id="PS50110"/>
    </source>
</evidence>
<dbReference type="InterPro" id="IPR003607">
    <property type="entry name" value="HD/PDEase_dom"/>
</dbReference>
<dbReference type="AlphaFoldDB" id="A0A6M8SPH6"/>